<dbReference type="SUPFAM" id="SSF46785">
    <property type="entry name" value="Winged helix' DNA-binding domain"/>
    <property type="match status" value="1"/>
</dbReference>
<dbReference type="GO" id="GO:0003700">
    <property type="term" value="F:DNA-binding transcription factor activity"/>
    <property type="evidence" value="ECO:0007669"/>
    <property type="project" value="InterPro"/>
</dbReference>
<gene>
    <name evidence="2" type="ORF">MAE01_18540</name>
</gene>
<protein>
    <recommendedName>
        <fullName evidence="1">HTH marR-type domain-containing protein</fullName>
    </recommendedName>
</protein>
<keyword evidence="3" id="KW-1185">Reference proteome</keyword>
<dbReference type="InterPro" id="IPR036390">
    <property type="entry name" value="WH_DNA-bd_sf"/>
</dbReference>
<dbReference type="PANTHER" id="PTHR33164">
    <property type="entry name" value="TRANSCRIPTIONAL REGULATOR, MARR FAMILY"/>
    <property type="match status" value="1"/>
</dbReference>
<dbReference type="InterPro" id="IPR011991">
    <property type="entry name" value="ArsR-like_HTH"/>
</dbReference>
<dbReference type="EMBL" id="BJUW01000007">
    <property type="protein sequence ID" value="GEK86678.1"/>
    <property type="molecule type" value="Genomic_DNA"/>
</dbReference>
<proteinExistence type="predicted"/>
<dbReference type="PANTHER" id="PTHR33164:SF57">
    <property type="entry name" value="MARR-FAMILY TRANSCRIPTIONAL REGULATOR"/>
    <property type="match status" value="1"/>
</dbReference>
<dbReference type="Proteomes" id="UP000321225">
    <property type="component" value="Unassembled WGS sequence"/>
</dbReference>
<accession>A0A511AEU4</accession>
<dbReference type="CDD" id="cd00090">
    <property type="entry name" value="HTH_ARSR"/>
    <property type="match status" value="1"/>
</dbReference>
<organism evidence="2 3">
    <name type="scientific">Microbacterium aerolatum</name>
    <dbReference type="NCBI Taxonomy" id="153731"/>
    <lineage>
        <taxon>Bacteria</taxon>
        <taxon>Bacillati</taxon>
        <taxon>Actinomycetota</taxon>
        <taxon>Actinomycetes</taxon>
        <taxon>Micrococcales</taxon>
        <taxon>Microbacteriaceae</taxon>
        <taxon>Microbacterium</taxon>
    </lineage>
</organism>
<evidence type="ECO:0000259" key="1">
    <source>
        <dbReference type="PROSITE" id="PS50995"/>
    </source>
</evidence>
<name>A0A511AEU4_9MICO</name>
<dbReference type="Pfam" id="PF12802">
    <property type="entry name" value="MarR_2"/>
    <property type="match status" value="1"/>
</dbReference>
<reference evidence="2 3" key="1">
    <citation type="submission" date="2019-07" db="EMBL/GenBank/DDBJ databases">
        <title>Whole genome shotgun sequence of Microbacterium aerolatum NBRC 103071.</title>
        <authorList>
            <person name="Hosoyama A."/>
            <person name="Uohara A."/>
            <person name="Ohji S."/>
            <person name="Ichikawa N."/>
        </authorList>
    </citation>
    <scope>NUCLEOTIDE SEQUENCE [LARGE SCALE GENOMIC DNA]</scope>
    <source>
        <strain evidence="2 3">NBRC 103071</strain>
    </source>
</reference>
<dbReference type="InterPro" id="IPR039422">
    <property type="entry name" value="MarR/SlyA-like"/>
</dbReference>
<evidence type="ECO:0000313" key="2">
    <source>
        <dbReference type="EMBL" id="GEK86678.1"/>
    </source>
</evidence>
<dbReference type="OrthoDB" id="9154853at2"/>
<dbReference type="RefSeq" id="WP_147039273.1">
    <property type="nucleotide sequence ID" value="NZ_BJUW01000007.1"/>
</dbReference>
<sequence>MANGETAAYADVDETFAEFQERLNLVFAKARSLWKEAAARIHPDLQPSGYKLLTFIARAGSANAHRLAECFEMDKSVVSRQVRMLEDLGLLESRPDDQDGRQRVLTATPAACEALDGLKSENAGRLRGVLDELTLEEMQAASKVFRLIAEL</sequence>
<evidence type="ECO:0000313" key="3">
    <source>
        <dbReference type="Proteomes" id="UP000321225"/>
    </source>
</evidence>
<dbReference type="InterPro" id="IPR000835">
    <property type="entry name" value="HTH_MarR-typ"/>
</dbReference>
<dbReference type="SMART" id="SM00347">
    <property type="entry name" value="HTH_MARR"/>
    <property type="match status" value="1"/>
</dbReference>
<dbReference type="GO" id="GO:0006950">
    <property type="term" value="P:response to stress"/>
    <property type="evidence" value="ECO:0007669"/>
    <property type="project" value="TreeGrafter"/>
</dbReference>
<dbReference type="Gene3D" id="1.10.10.10">
    <property type="entry name" value="Winged helix-like DNA-binding domain superfamily/Winged helix DNA-binding domain"/>
    <property type="match status" value="1"/>
</dbReference>
<feature type="domain" description="HTH marR-type" evidence="1">
    <location>
        <begin position="16"/>
        <end position="151"/>
    </location>
</feature>
<dbReference type="PROSITE" id="PS50995">
    <property type="entry name" value="HTH_MARR_2"/>
    <property type="match status" value="1"/>
</dbReference>
<comment type="caution">
    <text evidence="2">The sequence shown here is derived from an EMBL/GenBank/DDBJ whole genome shotgun (WGS) entry which is preliminary data.</text>
</comment>
<dbReference type="InterPro" id="IPR036388">
    <property type="entry name" value="WH-like_DNA-bd_sf"/>
</dbReference>
<dbReference type="AlphaFoldDB" id="A0A511AEU4"/>